<keyword evidence="3" id="KW-1185">Reference proteome</keyword>
<evidence type="ECO:0000313" key="2">
    <source>
        <dbReference type="EMBL" id="KAF8692780.1"/>
    </source>
</evidence>
<dbReference type="AlphaFoldDB" id="A0A835BB84"/>
<sequence length="482" mass="53758">MQESRNHDDLQPESTRTGQHAADFLVTSRHAAIAWGRPVSQIHALPRTAAATLSAPLALPPPHTLLLRRRLPISTTMAPPPEMTTPTTTITTLPEEMIEEVLVRVAPEDPATLARAAMANKKWCRLITGKPFRAKYLAHHRRRSPPMLSFLCDVREGDFRHYGLKFTVGHVKSPSSSFRPPLAGDHIGDDLRPHDARHGRVLLRGTQDRWTSFDLLVWDPITGKCTKIPRPPRYVVTWKTAIFCAAAGAVAGDAGAAACDHRGCHRGPFKVVYIADHRMGILTCVYSSATREWGEPSFHGGLGGFLGRERAAFLNEALHFMLDNQNNILKLDVKTWETSVIHLPYLRYNRWLHRTLPIELIAMEDNKRLGFVVMEILRLYVWSMDESGNGWLLCNNIDLVKQLPIHASMMTDTPRMVGIAEGVGLAFIGCGNLGFTVDLETDKVEKVYEGSDDVMAVIPYMNFCTPGTSSSFRHPSDCLVSF</sequence>
<feature type="domain" description="F-box protein AT5G49610-like beta-propeller" evidence="1">
    <location>
        <begin position="308"/>
        <end position="463"/>
    </location>
</feature>
<dbReference type="Pfam" id="PF23635">
    <property type="entry name" value="Beta-prop_AT5G49610-like"/>
    <property type="match status" value="1"/>
</dbReference>
<dbReference type="OrthoDB" id="693065at2759"/>
<evidence type="ECO:0000313" key="3">
    <source>
        <dbReference type="Proteomes" id="UP000636709"/>
    </source>
</evidence>
<dbReference type="InterPro" id="IPR056594">
    <property type="entry name" value="AT5G49610-like_b-prop"/>
</dbReference>
<evidence type="ECO:0000259" key="1">
    <source>
        <dbReference type="Pfam" id="PF23635"/>
    </source>
</evidence>
<name>A0A835BB84_9POAL</name>
<dbReference type="InterPro" id="IPR036047">
    <property type="entry name" value="F-box-like_dom_sf"/>
</dbReference>
<dbReference type="EMBL" id="JACEFO010001929">
    <property type="protein sequence ID" value="KAF8692780.1"/>
    <property type="molecule type" value="Genomic_DNA"/>
</dbReference>
<dbReference type="Proteomes" id="UP000636709">
    <property type="component" value="Unassembled WGS sequence"/>
</dbReference>
<reference evidence="2" key="1">
    <citation type="submission" date="2020-07" db="EMBL/GenBank/DDBJ databases">
        <title>Genome sequence and genetic diversity analysis of an under-domesticated orphan crop, white fonio (Digitaria exilis).</title>
        <authorList>
            <person name="Bennetzen J.L."/>
            <person name="Chen S."/>
            <person name="Ma X."/>
            <person name="Wang X."/>
            <person name="Yssel A.E.J."/>
            <person name="Chaluvadi S.R."/>
            <person name="Johnson M."/>
            <person name="Gangashetty P."/>
            <person name="Hamidou F."/>
            <person name="Sanogo M.D."/>
            <person name="Zwaenepoel A."/>
            <person name="Wallace J."/>
            <person name="Van De Peer Y."/>
            <person name="Van Deynze A."/>
        </authorList>
    </citation>
    <scope>NUCLEOTIDE SEQUENCE</scope>
    <source>
        <tissue evidence="2">Leaves</tissue>
    </source>
</reference>
<gene>
    <name evidence="2" type="ORF">HU200_039400</name>
</gene>
<comment type="caution">
    <text evidence="2">The sequence shown here is derived from an EMBL/GenBank/DDBJ whole genome shotgun (WGS) entry which is preliminary data.</text>
</comment>
<dbReference type="PANTHER" id="PTHR32133:SF370">
    <property type="entry name" value="F-BOX DOMAIN-CONTAINING PROTEIN"/>
    <property type="match status" value="1"/>
</dbReference>
<proteinExistence type="predicted"/>
<organism evidence="2 3">
    <name type="scientific">Digitaria exilis</name>
    <dbReference type="NCBI Taxonomy" id="1010633"/>
    <lineage>
        <taxon>Eukaryota</taxon>
        <taxon>Viridiplantae</taxon>
        <taxon>Streptophyta</taxon>
        <taxon>Embryophyta</taxon>
        <taxon>Tracheophyta</taxon>
        <taxon>Spermatophyta</taxon>
        <taxon>Magnoliopsida</taxon>
        <taxon>Liliopsida</taxon>
        <taxon>Poales</taxon>
        <taxon>Poaceae</taxon>
        <taxon>PACMAD clade</taxon>
        <taxon>Panicoideae</taxon>
        <taxon>Panicodae</taxon>
        <taxon>Paniceae</taxon>
        <taxon>Anthephorinae</taxon>
        <taxon>Digitaria</taxon>
    </lineage>
</organism>
<dbReference type="SUPFAM" id="SSF81383">
    <property type="entry name" value="F-box domain"/>
    <property type="match status" value="1"/>
</dbReference>
<protein>
    <recommendedName>
        <fullName evidence="1">F-box protein AT5G49610-like beta-propeller domain-containing protein</fullName>
    </recommendedName>
</protein>
<dbReference type="PANTHER" id="PTHR32133">
    <property type="entry name" value="OS07G0120400 PROTEIN"/>
    <property type="match status" value="1"/>
</dbReference>
<accession>A0A835BB84</accession>